<dbReference type="Pfam" id="PF01313">
    <property type="entry name" value="Bac_export_3"/>
    <property type="match status" value="1"/>
</dbReference>
<evidence type="ECO:0000256" key="6">
    <source>
        <dbReference type="ARBA" id="ARBA00023136"/>
    </source>
</evidence>
<dbReference type="PANTHER" id="PTHR34040">
    <property type="entry name" value="FLAGELLAR BIOSYNTHETIC PROTEIN FLIQ"/>
    <property type="match status" value="1"/>
</dbReference>
<dbReference type="PANTHER" id="PTHR34040:SF2">
    <property type="entry name" value="FLAGELLAR BIOSYNTHETIC PROTEIN FLIQ"/>
    <property type="match status" value="1"/>
</dbReference>
<keyword evidence="8" id="KW-0969">Cilium</keyword>
<dbReference type="PRINTS" id="PR00952">
    <property type="entry name" value="TYPE3IMQPROT"/>
</dbReference>
<dbReference type="GO" id="GO:0009306">
    <property type="term" value="P:protein secretion"/>
    <property type="evidence" value="ECO:0007669"/>
    <property type="project" value="InterPro"/>
</dbReference>
<dbReference type="AlphaFoldDB" id="A0A517SQF4"/>
<evidence type="ECO:0000256" key="1">
    <source>
        <dbReference type="ARBA" id="ARBA00004651"/>
    </source>
</evidence>
<dbReference type="Proteomes" id="UP000315003">
    <property type="component" value="Chromosome"/>
</dbReference>
<keyword evidence="5 7" id="KW-1133">Transmembrane helix</keyword>
<protein>
    <submittedName>
        <fullName evidence="8">Flagellar biosynthesis protein FliQ</fullName>
    </submittedName>
</protein>
<evidence type="ECO:0000313" key="9">
    <source>
        <dbReference type="Proteomes" id="UP000315003"/>
    </source>
</evidence>
<feature type="transmembrane region" description="Helical" evidence="7">
    <location>
        <begin position="6"/>
        <end position="31"/>
    </location>
</feature>
<evidence type="ECO:0000256" key="7">
    <source>
        <dbReference type="SAM" id="Phobius"/>
    </source>
</evidence>
<dbReference type="OrthoDB" id="9806440at2"/>
<keyword evidence="9" id="KW-1185">Reference proteome</keyword>
<keyword evidence="6 7" id="KW-0472">Membrane</keyword>
<feature type="transmembrane region" description="Helical" evidence="7">
    <location>
        <begin position="43"/>
        <end position="62"/>
    </location>
</feature>
<dbReference type="GO" id="GO:0005886">
    <property type="term" value="C:plasma membrane"/>
    <property type="evidence" value="ECO:0007669"/>
    <property type="project" value="UniProtKB-SubCell"/>
</dbReference>
<evidence type="ECO:0000256" key="5">
    <source>
        <dbReference type="ARBA" id="ARBA00022989"/>
    </source>
</evidence>
<proteinExistence type="inferred from homology"/>
<accession>A0A517SQF4</accession>
<name>A0A517SQF4_9BACT</name>
<comment type="similarity">
    <text evidence="2">Belongs to the FliQ/MopD/SpaQ family.</text>
</comment>
<sequence length="78" mass="8601">MCQQALLLAAMIAAPILIVGVLMGLLTGLLQSLFQIQDQAISFVPKLLASVMVLLVCLPWMFSQVMQFWQTMSGVEPY</sequence>
<keyword evidence="8" id="KW-0966">Cell projection</keyword>
<evidence type="ECO:0000256" key="4">
    <source>
        <dbReference type="ARBA" id="ARBA00022692"/>
    </source>
</evidence>
<keyword evidence="3" id="KW-1003">Cell membrane</keyword>
<dbReference type="InterPro" id="IPR002191">
    <property type="entry name" value="Bac_export_3"/>
</dbReference>
<organism evidence="8 9">
    <name type="scientific">Stieleria bergensis</name>
    <dbReference type="NCBI Taxonomy" id="2528025"/>
    <lineage>
        <taxon>Bacteria</taxon>
        <taxon>Pseudomonadati</taxon>
        <taxon>Planctomycetota</taxon>
        <taxon>Planctomycetia</taxon>
        <taxon>Pirellulales</taxon>
        <taxon>Pirellulaceae</taxon>
        <taxon>Stieleria</taxon>
    </lineage>
</organism>
<reference evidence="8 9" key="1">
    <citation type="submission" date="2019-02" db="EMBL/GenBank/DDBJ databases">
        <title>Deep-cultivation of Planctomycetes and their phenomic and genomic characterization uncovers novel biology.</title>
        <authorList>
            <person name="Wiegand S."/>
            <person name="Jogler M."/>
            <person name="Boedeker C."/>
            <person name="Pinto D."/>
            <person name="Vollmers J."/>
            <person name="Rivas-Marin E."/>
            <person name="Kohn T."/>
            <person name="Peeters S.H."/>
            <person name="Heuer A."/>
            <person name="Rast P."/>
            <person name="Oberbeckmann S."/>
            <person name="Bunk B."/>
            <person name="Jeske O."/>
            <person name="Meyerdierks A."/>
            <person name="Storesund J.E."/>
            <person name="Kallscheuer N."/>
            <person name="Luecker S."/>
            <person name="Lage O.M."/>
            <person name="Pohl T."/>
            <person name="Merkel B.J."/>
            <person name="Hornburger P."/>
            <person name="Mueller R.-W."/>
            <person name="Bruemmer F."/>
            <person name="Labrenz M."/>
            <person name="Spormann A.M."/>
            <person name="Op den Camp H."/>
            <person name="Overmann J."/>
            <person name="Amann R."/>
            <person name="Jetten M.S.M."/>
            <person name="Mascher T."/>
            <person name="Medema M.H."/>
            <person name="Devos D.P."/>
            <person name="Kaster A.-K."/>
            <person name="Ovreas L."/>
            <person name="Rohde M."/>
            <person name="Galperin M.Y."/>
            <person name="Jogler C."/>
        </authorList>
    </citation>
    <scope>NUCLEOTIDE SEQUENCE [LARGE SCALE GENOMIC DNA]</scope>
    <source>
        <strain evidence="8 9">SV_7m_r</strain>
    </source>
</reference>
<evidence type="ECO:0000256" key="2">
    <source>
        <dbReference type="ARBA" id="ARBA00006156"/>
    </source>
</evidence>
<dbReference type="EMBL" id="CP036272">
    <property type="protein sequence ID" value="QDT58351.1"/>
    <property type="molecule type" value="Genomic_DNA"/>
</dbReference>
<evidence type="ECO:0000313" key="8">
    <source>
        <dbReference type="EMBL" id="QDT58351.1"/>
    </source>
</evidence>
<keyword evidence="4 7" id="KW-0812">Transmembrane</keyword>
<keyword evidence="8" id="KW-0282">Flagellum</keyword>
<comment type="subcellular location">
    <subcellularLocation>
        <location evidence="1">Cell membrane</location>
        <topology evidence="1">Multi-pass membrane protein</topology>
    </subcellularLocation>
</comment>
<evidence type="ECO:0000256" key="3">
    <source>
        <dbReference type="ARBA" id="ARBA00022475"/>
    </source>
</evidence>
<gene>
    <name evidence="8" type="ORF">SV7mr_08410</name>
</gene>